<dbReference type="GO" id="GO:0003684">
    <property type="term" value="F:damaged DNA binding"/>
    <property type="evidence" value="ECO:0007669"/>
    <property type="project" value="EnsemblFungi"/>
</dbReference>
<dbReference type="InterPro" id="IPR018622">
    <property type="entry name" value="DNA_damage_chkpnt_Lcd1"/>
</dbReference>
<organism evidence="6 7">
    <name type="scientific">Naumovozyma dairenensis (strain ATCC 10597 / BCRC 20456 / CBS 421 / NBRC 0211 / NRRL Y-12639)</name>
    <name type="common">Saccharomyces dairenensis</name>
    <dbReference type="NCBI Taxonomy" id="1071378"/>
    <lineage>
        <taxon>Eukaryota</taxon>
        <taxon>Fungi</taxon>
        <taxon>Dikarya</taxon>
        <taxon>Ascomycota</taxon>
        <taxon>Saccharomycotina</taxon>
        <taxon>Saccharomycetes</taxon>
        <taxon>Saccharomycetales</taxon>
        <taxon>Saccharomycetaceae</taxon>
        <taxon>Naumovozyma</taxon>
    </lineage>
</organism>
<protein>
    <recommendedName>
        <fullName evidence="8">DNA damage checkpoint protein LCD1</fullName>
    </recommendedName>
</protein>
<gene>
    <name evidence="6" type="primary">NDAI0F04310</name>
    <name evidence="6" type="ordered locus">NDAI_0F04310</name>
</gene>
<evidence type="ECO:0000313" key="7">
    <source>
        <dbReference type="Proteomes" id="UP000000689"/>
    </source>
</evidence>
<proteinExistence type="predicted"/>
<evidence type="ECO:0008006" key="8">
    <source>
        <dbReference type="Google" id="ProtNLM"/>
    </source>
</evidence>
<feature type="coiled-coil region" evidence="4">
    <location>
        <begin position="86"/>
        <end position="149"/>
    </location>
</feature>
<evidence type="ECO:0000256" key="2">
    <source>
        <dbReference type="ARBA" id="ARBA00022763"/>
    </source>
</evidence>
<dbReference type="Pfam" id="PF09798">
    <property type="entry name" value="LCD1"/>
    <property type="match status" value="1"/>
</dbReference>
<dbReference type="HOGENOM" id="CLU_383646_0_0_1"/>
<accession>G0WD88</accession>
<feature type="compositionally biased region" description="Polar residues" evidence="5">
    <location>
        <begin position="156"/>
        <end position="167"/>
    </location>
</feature>
<evidence type="ECO:0000313" key="6">
    <source>
        <dbReference type="EMBL" id="CCD25749.1"/>
    </source>
</evidence>
<dbReference type="GO" id="GO:0070310">
    <property type="term" value="C:ATR-ATRIP complex"/>
    <property type="evidence" value="ECO:0007669"/>
    <property type="project" value="EnsemblFungi"/>
</dbReference>
<dbReference type="GO" id="GO:0000228">
    <property type="term" value="C:nuclear chromosome"/>
    <property type="evidence" value="ECO:0007669"/>
    <property type="project" value="EnsemblFungi"/>
</dbReference>
<reference evidence="6 7" key="1">
    <citation type="journal article" date="2011" name="Proc. Natl. Acad. Sci. U.S.A.">
        <title>Evolutionary erosion of yeast sex chromosomes by mating-type switching accidents.</title>
        <authorList>
            <person name="Gordon J.L."/>
            <person name="Armisen D."/>
            <person name="Proux-Wera E."/>
            <person name="Oheigeartaigh S.S."/>
            <person name="Byrne K.P."/>
            <person name="Wolfe K.H."/>
        </authorList>
    </citation>
    <scope>NUCLEOTIDE SEQUENCE [LARGE SCALE GENOMIC DNA]</scope>
    <source>
        <strain evidence="7">ATCC 10597 / BCRC 20456 / CBS 421 / NBRC 0211 / NRRL Y-12639</strain>
    </source>
</reference>
<dbReference type="GO" id="GO:0007004">
    <property type="term" value="P:telomere maintenance via telomerase"/>
    <property type="evidence" value="ECO:0007669"/>
    <property type="project" value="EnsemblFungi"/>
</dbReference>
<name>G0WD88_NAUDC</name>
<keyword evidence="4" id="KW-0175">Coiled coil</keyword>
<dbReference type="EMBL" id="HE580272">
    <property type="protein sequence ID" value="CCD25749.1"/>
    <property type="molecule type" value="Genomic_DNA"/>
</dbReference>
<feature type="compositionally biased region" description="Low complexity" evidence="5">
    <location>
        <begin position="173"/>
        <end position="184"/>
    </location>
</feature>
<dbReference type="Proteomes" id="UP000000689">
    <property type="component" value="Chromosome 6"/>
</dbReference>
<dbReference type="eggNOG" id="ENOG502QQI0">
    <property type="taxonomic scope" value="Eukaryota"/>
</dbReference>
<dbReference type="STRING" id="1071378.G0WD88"/>
<dbReference type="GeneID" id="11497087"/>
<dbReference type="GO" id="GO:0000077">
    <property type="term" value="P:DNA damage checkpoint signaling"/>
    <property type="evidence" value="ECO:0007669"/>
    <property type="project" value="EnsemblFungi"/>
</dbReference>
<feature type="region of interest" description="Disordered" evidence="5">
    <location>
        <begin position="156"/>
        <end position="184"/>
    </location>
</feature>
<dbReference type="GO" id="GO:0045184">
    <property type="term" value="P:establishment of protein localization"/>
    <property type="evidence" value="ECO:0007669"/>
    <property type="project" value="EnsemblFungi"/>
</dbReference>
<evidence type="ECO:0000256" key="1">
    <source>
        <dbReference type="ARBA" id="ARBA00004123"/>
    </source>
</evidence>
<dbReference type="AlphaFoldDB" id="G0WD88"/>
<dbReference type="RefSeq" id="XP_003670992.1">
    <property type="nucleotide sequence ID" value="XM_003670944.1"/>
</dbReference>
<dbReference type="OrthoDB" id="4078000at2759"/>
<evidence type="ECO:0000256" key="3">
    <source>
        <dbReference type="ARBA" id="ARBA00023242"/>
    </source>
</evidence>
<keyword evidence="7" id="KW-1185">Reference proteome</keyword>
<keyword evidence="3" id="KW-0539">Nucleus</keyword>
<evidence type="ECO:0000256" key="5">
    <source>
        <dbReference type="SAM" id="MobiDB-lite"/>
    </source>
</evidence>
<dbReference type="OMA" id="IFQYELI"/>
<keyword evidence="2" id="KW-0227">DNA damage</keyword>
<evidence type="ECO:0000256" key="4">
    <source>
        <dbReference type="SAM" id="Coils"/>
    </source>
</evidence>
<dbReference type="KEGG" id="ndi:NDAI_0F04310"/>
<comment type="subcellular location">
    <subcellularLocation>
        <location evidence="1">Nucleus</location>
    </subcellularLocation>
</comment>
<sequence>MNNLDNDDDNDIFASSSDDDMILELSTRPPRFTQVQNTINNDYTQSQLPALDTLPSNATQNVTNANGNATVTAVTRDNNNLSHNDLMKAQGEASMLRDKLKVLQSEKEKELINEQSKNKKLKESHLDELNKLKHELQRLEDEKKFLIMENKSSLKSRSTVPALSNDSDNNRESSVTLSSESMSASNTAINNTATAIKTSPSSKRRKIGQTKLKKQYIQLNPNRVTPDETSVLFENIMLHRLVGCDLNTIEMLSRIKLEYIENFQFKSFIIPKGESIGKSLISLFLRCKKGMKLDNFIDTLLEHIAVLIKEISFHEREFDLAVPFLVVIMFELVNFRPSAVHIFALKDLFYFTCDLIKKYQHVLKKPVRKTPLDMTFGPQIFQYEFIDLLIVLFSFDLLELSLRILQLHPISEISDFLDSKLLKSLEQLFSLTLTLSYKPIINVIYNTVEMLNILSTILVTAQSDPQNVENAETEDPIIPPQWWKMSVTRLYNVLSKQVSNHNLYSDISDDEEANVNHSSNNNLNNNNNNNMAVKNDVLTISRFTDLFSLIRNMGNNTIAPFISELISEEKLSGIPEVISKEDILISDPEKIDFKLERWFLYLKDDILNILENLLMVYPEENTLINGEMLIQLTKLMSKEQEMMIVRHVGQQSTNLGLRCDIVDHILVIIYRLWTDHYNQLSEENIKEIENELVVSLWKVIVSQTAEKEDYDAKEMNEHRQLVDKFNELSLKDQVLYFDDTLEDIPEYIEQDLKKDLDERCQRIMQVRYRNEYQEMAKTILESKFLVSLENIDSLYDAMGL</sequence>